<protein>
    <submittedName>
        <fullName evidence="1">Uncharacterized protein</fullName>
    </submittedName>
</protein>
<comment type="caution">
    <text evidence="1">The sequence shown here is derived from an EMBL/GenBank/DDBJ whole genome shotgun (WGS) entry which is preliminary data.</text>
</comment>
<reference evidence="1" key="1">
    <citation type="journal article" date="2020" name="bioRxiv">
        <title>Chromosome-level reference genome of the European wasp spider Argiope bruennichi: a resource for studies on range expansion and evolutionary adaptation.</title>
        <authorList>
            <person name="Sheffer M.M."/>
            <person name="Hoppe A."/>
            <person name="Krehenwinkel H."/>
            <person name="Uhl G."/>
            <person name="Kuss A.W."/>
            <person name="Jensen L."/>
            <person name="Jensen C."/>
            <person name="Gillespie R.G."/>
            <person name="Hoff K.J."/>
            <person name="Prost S."/>
        </authorList>
    </citation>
    <scope>NUCLEOTIDE SEQUENCE</scope>
</reference>
<name>A0A8T0FI45_ARGBR</name>
<accession>A0A8T0FI45</accession>
<dbReference type="AlphaFoldDB" id="A0A8T0FI45"/>
<sequence>MTIASACMATYRYKHIQNSVAMVPVHGYIDSTNYSPDAIRCLDFIATKENLEIQYALNKQGEKRINGVC</sequence>
<gene>
    <name evidence="1" type="ORF">HNY73_005136</name>
</gene>
<proteinExistence type="predicted"/>
<dbReference type="Proteomes" id="UP000807504">
    <property type="component" value="Unassembled WGS sequence"/>
</dbReference>
<reference evidence="1" key="2">
    <citation type="submission" date="2020-06" db="EMBL/GenBank/DDBJ databases">
        <authorList>
            <person name="Sheffer M."/>
        </authorList>
    </citation>
    <scope>NUCLEOTIDE SEQUENCE</scope>
</reference>
<dbReference type="EMBL" id="JABXBU010000011">
    <property type="protein sequence ID" value="KAF8790055.1"/>
    <property type="molecule type" value="Genomic_DNA"/>
</dbReference>
<evidence type="ECO:0000313" key="1">
    <source>
        <dbReference type="EMBL" id="KAF8790055.1"/>
    </source>
</evidence>
<organism evidence="1 2">
    <name type="scientific">Argiope bruennichi</name>
    <name type="common">Wasp spider</name>
    <name type="synonym">Aranea bruennichi</name>
    <dbReference type="NCBI Taxonomy" id="94029"/>
    <lineage>
        <taxon>Eukaryota</taxon>
        <taxon>Metazoa</taxon>
        <taxon>Ecdysozoa</taxon>
        <taxon>Arthropoda</taxon>
        <taxon>Chelicerata</taxon>
        <taxon>Arachnida</taxon>
        <taxon>Araneae</taxon>
        <taxon>Araneomorphae</taxon>
        <taxon>Entelegynae</taxon>
        <taxon>Araneoidea</taxon>
        <taxon>Araneidae</taxon>
        <taxon>Argiope</taxon>
    </lineage>
</organism>
<keyword evidence="2" id="KW-1185">Reference proteome</keyword>
<evidence type="ECO:0000313" key="2">
    <source>
        <dbReference type="Proteomes" id="UP000807504"/>
    </source>
</evidence>